<evidence type="ECO:0000256" key="4">
    <source>
        <dbReference type="HAMAP-Rule" id="MF_00108"/>
    </source>
</evidence>
<dbReference type="Proteomes" id="UP000476055">
    <property type="component" value="Unassembled WGS sequence"/>
</dbReference>
<dbReference type="RefSeq" id="WP_154498668.1">
    <property type="nucleotide sequence ID" value="NZ_VUMU01000021.1"/>
</dbReference>
<dbReference type="NCBIfam" id="TIGR00453">
    <property type="entry name" value="ispD"/>
    <property type="match status" value="1"/>
</dbReference>
<dbReference type="AlphaFoldDB" id="A0A6L5YLN3"/>
<evidence type="ECO:0000313" key="5">
    <source>
        <dbReference type="EMBL" id="MST59181.1"/>
    </source>
</evidence>
<comment type="similarity">
    <text evidence="4">Belongs to the IspD/TarI cytidylyltransferase family. IspD subfamily.</text>
</comment>
<keyword evidence="6" id="KW-1185">Reference proteome</keyword>
<evidence type="ECO:0000313" key="6">
    <source>
        <dbReference type="Proteomes" id="UP000476055"/>
    </source>
</evidence>
<sequence length="270" mass="30492">MIDRVTEEYFTEDFAAYKTEKEDGNKEKPRCTAIILAAGSGSRMHSAVAKQFLPLKGRPLIWYALHAVEESKIIDDCILVTSEQDIPYVREEIVQKYHFMKVNIITSGGAERYLSVSRALQLIADGRLKCPNEHGYVFIHDGARPFLTEKILEDTYAAAVQYQACVAAVQSKDTVKISDGNGFALSTPDRRSVWNIQTPQVFETSLILQAYERLKNRLPKLQEQGIQVTDDASVVEMFTESRVKLVEASYQNIKITTPEDMKTAEAFLED</sequence>
<dbReference type="PANTHER" id="PTHR32125:SF4">
    <property type="entry name" value="2-C-METHYL-D-ERYTHRITOL 4-PHOSPHATE CYTIDYLYLTRANSFERASE, CHLOROPLASTIC"/>
    <property type="match status" value="1"/>
</dbReference>
<dbReference type="PANTHER" id="PTHR32125">
    <property type="entry name" value="2-C-METHYL-D-ERYTHRITOL 4-PHOSPHATE CYTIDYLYLTRANSFERASE, CHLOROPLASTIC"/>
    <property type="match status" value="1"/>
</dbReference>
<dbReference type="CDD" id="cd02516">
    <property type="entry name" value="CDP-ME_synthetase"/>
    <property type="match status" value="1"/>
</dbReference>
<feature type="site" description="Transition state stabilizer" evidence="4">
    <location>
        <position position="50"/>
    </location>
</feature>
<dbReference type="Pfam" id="PF01128">
    <property type="entry name" value="IspD"/>
    <property type="match status" value="1"/>
</dbReference>
<proteinExistence type="inferred from homology"/>
<comment type="caution">
    <text evidence="5">The sequence shown here is derived from an EMBL/GenBank/DDBJ whole genome shotgun (WGS) entry which is preliminary data.</text>
</comment>
<dbReference type="EC" id="2.7.7.60" evidence="4"/>
<keyword evidence="3 4" id="KW-0414">Isoprene biosynthesis</keyword>
<feature type="site" description="Transition state stabilizer" evidence="4">
    <location>
        <position position="43"/>
    </location>
</feature>
<evidence type="ECO:0000256" key="3">
    <source>
        <dbReference type="ARBA" id="ARBA00023229"/>
    </source>
</evidence>
<dbReference type="InterPro" id="IPR029044">
    <property type="entry name" value="Nucleotide-diphossugar_trans"/>
</dbReference>
<dbReference type="InterPro" id="IPR034683">
    <property type="entry name" value="IspD/TarI"/>
</dbReference>
<keyword evidence="2 4" id="KW-0548">Nucleotidyltransferase</keyword>
<comment type="pathway">
    <text evidence="4">Isoprenoid biosynthesis; isopentenyl diphosphate biosynthesis via DXP pathway; isopentenyl diphosphate from 1-deoxy-D-xylulose 5-phosphate: step 2/6.</text>
</comment>
<comment type="function">
    <text evidence="4">Catalyzes the formation of 4-diphosphocytidyl-2-C-methyl-D-erythritol from CTP and 2-C-methyl-D-erythritol 4-phosphate (MEP).</text>
</comment>
<comment type="catalytic activity">
    <reaction evidence="4">
        <text>2-C-methyl-D-erythritol 4-phosphate + CTP + H(+) = 4-CDP-2-C-methyl-D-erythritol + diphosphate</text>
        <dbReference type="Rhea" id="RHEA:13429"/>
        <dbReference type="ChEBI" id="CHEBI:15378"/>
        <dbReference type="ChEBI" id="CHEBI:33019"/>
        <dbReference type="ChEBI" id="CHEBI:37563"/>
        <dbReference type="ChEBI" id="CHEBI:57823"/>
        <dbReference type="ChEBI" id="CHEBI:58262"/>
        <dbReference type="EC" id="2.7.7.60"/>
    </reaction>
</comment>
<gene>
    <name evidence="4 5" type="primary">ispD</name>
    <name evidence="5" type="ORF">FYJ59_13210</name>
</gene>
<evidence type="ECO:0000256" key="2">
    <source>
        <dbReference type="ARBA" id="ARBA00022695"/>
    </source>
</evidence>
<dbReference type="UniPathway" id="UPA00056">
    <property type="reaction ID" value="UER00093"/>
</dbReference>
<dbReference type="SUPFAM" id="SSF53448">
    <property type="entry name" value="Nucleotide-diphospho-sugar transferases"/>
    <property type="match status" value="1"/>
</dbReference>
<feature type="site" description="Positions MEP for the nucleophilic attack" evidence="4">
    <location>
        <position position="190"/>
    </location>
</feature>
<name>A0A6L5YLN3_9FIRM</name>
<evidence type="ECO:0000256" key="1">
    <source>
        <dbReference type="ARBA" id="ARBA00022679"/>
    </source>
</evidence>
<dbReference type="GO" id="GO:0019288">
    <property type="term" value="P:isopentenyl diphosphate biosynthetic process, methylerythritol 4-phosphate pathway"/>
    <property type="evidence" value="ECO:0007669"/>
    <property type="project" value="UniProtKB-UniRule"/>
</dbReference>
<dbReference type="HAMAP" id="MF_00108">
    <property type="entry name" value="IspD"/>
    <property type="match status" value="1"/>
</dbReference>
<reference evidence="5 6" key="1">
    <citation type="submission" date="2019-08" db="EMBL/GenBank/DDBJ databases">
        <title>In-depth cultivation of the pig gut microbiome towards novel bacterial diversity and tailored functional studies.</title>
        <authorList>
            <person name="Wylensek D."/>
            <person name="Hitch T.C.A."/>
            <person name="Clavel T."/>
        </authorList>
    </citation>
    <scope>NUCLEOTIDE SEQUENCE [LARGE SCALE GENOMIC DNA]</scope>
    <source>
        <strain evidence="5 6">WCA3-601-WT-6H</strain>
    </source>
</reference>
<dbReference type="InterPro" id="IPR050088">
    <property type="entry name" value="IspD/TarI_cytidylyltransf_bact"/>
</dbReference>
<organism evidence="5 6">
    <name type="scientific">Waltera intestinalis</name>
    <dbReference type="NCBI Taxonomy" id="2606635"/>
    <lineage>
        <taxon>Bacteria</taxon>
        <taxon>Bacillati</taxon>
        <taxon>Bacillota</taxon>
        <taxon>Clostridia</taxon>
        <taxon>Lachnospirales</taxon>
        <taxon>Lachnospiraceae</taxon>
        <taxon>Waltera</taxon>
    </lineage>
</organism>
<protein>
    <recommendedName>
        <fullName evidence="4">2-C-methyl-D-erythritol 4-phosphate cytidylyltransferase</fullName>
        <ecNumber evidence="4">2.7.7.60</ecNumber>
    </recommendedName>
    <alternativeName>
        <fullName evidence="4">4-diphosphocytidyl-2C-methyl-D-erythritol synthase</fullName>
    </alternativeName>
    <alternativeName>
        <fullName evidence="4">MEP cytidylyltransferase</fullName>
        <shortName evidence="4">MCT</shortName>
    </alternativeName>
</protein>
<dbReference type="EMBL" id="VUMU01000021">
    <property type="protein sequence ID" value="MST59181.1"/>
    <property type="molecule type" value="Genomic_DNA"/>
</dbReference>
<dbReference type="Gene3D" id="3.90.550.10">
    <property type="entry name" value="Spore Coat Polysaccharide Biosynthesis Protein SpsA, Chain A"/>
    <property type="match status" value="1"/>
</dbReference>
<accession>A0A6L5YLN3</accession>
<keyword evidence="1 4" id="KW-0808">Transferase</keyword>
<feature type="site" description="Positions MEP for the nucleophilic attack" evidence="4">
    <location>
        <position position="254"/>
    </location>
</feature>
<dbReference type="GO" id="GO:0050518">
    <property type="term" value="F:2-C-methyl-D-erythritol 4-phosphate cytidylyltransferase activity"/>
    <property type="evidence" value="ECO:0007669"/>
    <property type="project" value="UniProtKB-UniRule"/>
</dbReference>
<dbReference type="FunFam" id="3.90.550.10:FF:000003">
    <property type="entry name" value="2-C-methyl-D-erythritol 4-phosphate cytidylyltransferase"/>
    <property type="match status" value="1"/>
</dbReference>
<dbReference type="InterPro" id="IPR001228">
    <property type="entry name" value="IspD"/>
</dbReference>